<name>A0A813HCZ3_POLGL</name>
<dbReference type="EMBL" id="CAJNNV010031300">
    <property type="protein sequence ID" value="CAE8635538.1"/>
    <property type="molecule type" value="Genomic_DNA"/>
</dbReference>
<accession>A0A813HCZ3</accession>
<gene>
    <name evidence="1" type="ORF">PGLA1383_LOCUS51130</name>
</gene>
<protein>
    <submittedName>
        <fullName evidence="1">Uncharacterized protein</fullName>
    </submittedName>
</protein>
<evidence type="ECO:0000313" key="2">
    <source>
        <dbReference type="Proteomes" id="UP000654075"/>
    </source>
</evidence>
<keyword evidence="2" id="KW-1185">Reference proteome</keyword>
<sequence length="231" mass="25859">METCRAWRPAGKVTGRGYYNEGAGFGVPEHLRDAKAETKERSWKAKSCCRVAERRSARLLILLKQVSADSETYQHQHIPQEMAALLKVVEGGKEGSAPPSTAIGTAVLDTILKTYLLSWAEDACACRACGLQAGDLTGRKFIQRLRNIFQCTQEEIVLRLGIAKVVGIITAGEWKNKPEHWKGMPRAGVMVSWDDSVLPIEVAEEMDLVQMEGSVADERRTQRMMKWKRTR</sequence>
<dbReference type="AlphaFoldDB" id="A0A813HCZ3"/>
<reference evidence="1" key="1">
    <citation type="submission" date="2021-02" db="EMBL/GenBank/DDBJ databases">
        <authorList>
            <person name="Dougan E. K."/>
            <person name="Rhodes N."/>
            <person name="Thang M."/>
            <person name="Chan C."/>
        </authorList>
    </citation>
    <scope>NUCLEOTIDE SEQUENCE</scope>
</reference>
<evidence type="ECO:0000313" key="1">
    <source>
        <dbReference type="EMBL" id="CAE8635538.1"/>
    </source>
</evidence>
<comment type="caution">
    <text evidence="1">The sequence shown here is derived from an EMBL/GenBank/DDBJ whole genome shotgun (WGS) entry which is preliminary data.</text>
</comment>
<dbReference type="Proteomes" id="UP000654075">
    <property type="component" value="Unassembled WGS sequence"/>
</dbReference>
<proteinExistence type="predicted"/>
<organism evidence="1 2">
    <name type="scientific">Polarella glacialis</name>
    <name type="common">Dinoflagellate</name>
    <dbReference type="NCBI Taxonomy" id="89957"/>
    <lineage>
        <taxon>Eukaryota</taxon>
        <taxon>Sar</taxon>
        <taxon>Alveolata</taxon>
        <taxon>Dinophyceae</taxon>
        <taxon>Suessiales</taxon>
        <taxon>Suessiaceae</taxon>
        <taxon>Polarella</taxon>
    </lineage>
</organism>